<feature type="domain" description="Cysteinyl-tRNA ligase anticodon binding" evidence="11">
    <location>
        <begin position="330"/>
        <end position="373"/>
    </location>
</feature>
<dbReference type="Gene3D" id="3.40.50.620">
    <property type="entry name" value="HUPs"/>
    <property type="match status" value="1"/>
</dbReference>
<dbReference type="Gene3D" id="1.20.120.640">
    <property type="entry name" value="Anticodon-binding domain of a subclass of class I aminoacyl-tRNA synthetases"/>
    <property type="match status" value="1"/>
</dbReference>
<evidence type="ECO:0000256" key="5">
    <source>
        <dbReference type="ARBA" id="ARBA00022723"/>
    </source>
</evidence>
<dbReference type="PANTHER" id="PTHR10890:SF3">
    <property type="entry name" value="CYSTEINE--TRNA LIGASE, CYTOPLASMIC"/>
    <property type="match status" value="1"/>
</dbReference>
<dbReference type="InterPro" id="IPR056411">
    <property type="entry name" value="CysS_C"/>
</dbReference>
<evidence type="ECO:0000256" key="9">
    <source>
        <dbReference type="SAM" id="Coils"/>
    </source>
</evidence>
<dbReference type="GO" id="GO:0005524">
    <property type="term" value="F:ATP binding"/>
    <property type="evidence" value="ECO:0007669"/>
    <property type="project" value="UniProtKB-KW"/>
</dbReference>
<protein>
    <recommendedName>
        <fullName evidence="3">Cysteine--tRNA ligase</fullName>
    </recommendedName>
</protein>
<keyword evidence="7" id="KW-0862">Zinc</keyword>
<dbReference type="PRINTS" id="PR00983">
    <property type="entry name" value="TRNASYNTHCYS"/>
</dbReference>
<dbReference type="PANTHER" id="PTHR10890">
    <property type="entry name" value="CYSTEINYL-TRNA SYNTHETASE"/>
    <property type="match status" value="1"/>
</dbReference>
<gene>
    <name evidence="12" type="ORF">COY69_02475</name>
</gene>
<accession>A0A2M7R948</accession>
<evidence type="ECO:0000256" key="8">
    <source>
        <dbReference type="ARBA" id="ARBA00022840"/>
    </source>
</evidence>
<evidence type="ECO:0000256" key="2">
    <source>
        <dbReference type="ARBA" id="ARBA00011245"/>
    </source>
</evidence>
<dbReference type="SUPFAM" id="SSF47323">
    <property type="entry name" value="Anticodon-binding domain of a subclass of class I aminoacyl-tRNA synthetases"/>
    <property type="match status" value="1"/>
</dbReference>
<evidence type="ECO:0000256" key="4">
    <source>
        <dbReference type="ARBA" id="ARBA00022598"/>
    </source>
</evidence>
<dbReference type="GO" id="GO:0046872">
    <property type="term" value="F:metal ion binding"/>
    <property type="evidence" value="ECO:0007669"/>
    <property type="project" value="UniProtKB-KW"/>
</dbReference>
<dbReference type="GO" id="GO:0005829">
    <property type="term" value="C:cytosol"/>
    <property type="evidence" value="ECO:0007669"/>
    <property type="project" value="TreeGrafter"/>
</dbReference>
<evidence type="ECO:0000256" key="1">
    <source>
        <dbReference type="ARBA" id="ARBA00001947"/>
    </source>
</evidence>
<evidence type="ECO:0000313" key="13">
    <source>
        <dbReference type="Proteomes" id="UP000229449"/>
    </source>
</evidence>
<feature type="coiled-coil region" evidence="9">
    <location>
        <begin position="244"/>
        <end position="271"/>
    </location>
</feature>
<dbReference type="InterPro" id="IPR014729">
    <property type="entry name" value="Rossmann-like_a/b/a_fold"/>
</dbReference>
<keyword evidence="8" id="KW-0067">ATP-binding</keyword>
<keyword evidence="4 12" id="KW-0436">Ligase</keyword>
<evidence type="ECO:0000256" key="7">
    <source>
        <dbReference type="ARBA" id="ARBA00022833"/>
    </source>
</evidence>
<dbReference type="SUPFAM" id="SSF52374">
    <property type="entry name" value="Nucleotidylyl transferase"/>
    <property type="match status" value="1"/>
</dbReference>
<dbReference type="GO" id="GO:0006423">
    <property type="term" value="P:cysteinyl-tRNA aminoacylation"/>
    <property type="evidence" value="ECO:0007669"/>
    <property type="project" value="TreeGrafter"/>
</dbReference>
<evidence type="ECO:0000259" key="10">
    <source>
        <dbReference type="Pfam" id="PF01406"/>
    </source>
</evidence>
<evidence type="ECO:0000313" key="12">
    <source>
        <dbReference type="EMBL" id="PIY93288.1"/>
    </source>
</evidence>
<dbReference type="InterPro" id="IPR009080">
    <property type="entry name" value="tRNAsynth_Ia_anticodon-bd"/>
</dbReference>
<name>A0A2M7R948_9BACT</name>
<dbReference type="Proteomes" id="UP000229449">
    <property type="component" value="Unassembled WGS sequence"/>
</dbReference>
<dbReference type="EMBL" id="PFMA01000063">
    <property type="protein sequence ID" value="PIY93288.1"/>
    <property type="molecule type" value="Genomic_DNA"/>
</dbReference>
<feature type="domain" description="tRNA synthetases class I catalytic" evidence="10">
    <location>
        <begin position="2"/>
        <end position="248"/>
    </location>
</feature>
<dbReference type="InterPro" id="IPR032678">
    <property type="entry name" value="tRNA-synt_1_cat_dom"/>
</dbReference>
<organism evidence="12 13">
    <name type="scientific">Candidatus Magasanikbacteria bacterium CG_4_10_14_0_8_um_filter_32_14</name>
    <dbReference type="NCBI Taxonomy" id="1974640"/>
    <lineage>
        <taxon>Bacteria</taxon>
        <taxon>Candidatus Magasanikiibacteriota</taxon>
    </lineage>
</organism>
<keyword evidence="5" id="KW-0479">Metal-binding</keyword>
<dbReference type="GO" id="GO:0004817">
    <property type="term" value="F:cysteine-tRNA ligase activity"/>
    <property type="evidence" value="ECO:0007669"/>
    <property type="project" value="TreeGrafter"/>
</dbReference>
<evidence type="ECO:0000259" key="11">
    <source>
        <dbReference type="Pfam" id="PF23493"/>
    </source>
</evidence>
<dbReference type="AlphaFoldDB" id="A0A2M7R948"/>
<proteinExistence type="predicted"/>
<comment type="subunit">
    <text evidence="2">Monomer.</text>
</comment>
<dbReference type="InterPro" id="IPR024909">
    <property type="entry name" value="Cys-tRNA/MSH_ligase"/>
</dbReference>
<evidence type="ECO:0000256" key="6">
    <source>
        <dbReference type="ARBA" id="ARBA00022741"/>
    </source>
</evidence>
<sequence>GEDKMEKGSKREGKTAWEIAEFYTKAFKKNLQELNIEPPTTWCKATDNIPEQIALVQTLIDKGFTYETSNGIYFDTTKLTDYGKLANLQNQNLEAGARVDMGEKKNPHDFALWKFSNSKEQRQMEWKAFGKKGFPGWHIECSAMSSKYLGHHFDIHCSGIDHIPVHHTNEIAQSEAAFGKKPWVNYWVHGEFIVLKDNEKMSKSADNFVTLNKIKEKNISPIAYRFFLLQTHYRKQLNFSWEALEAAQNGLKNLQNKVLKLKNENEKIETKKIQADFLKIINDDLNMPEALALIWEAFKDQTIDYNTIIKFDTVLGLDLDQVQEKNIKIPTKVLSLLDQRKTAREKENWSESDRLRDEIKALGFVIKDTSEGQKIF</sequence>
<feature type="non-terminal residue" evidence="12">
    <location>
        <position position="1"/>
    </location>
</feature>
<dbReference type="Pfam" id="PF23493">
    <property type="entry name" value="CysS_C"/>
    <property type="match status" value="1"/>
</dbReference>
<keyword evidence="6" id="KW-0547">Nucleotide-binding</keyword>
<dbReference type="Pfam" id="PF01406">
    <property type="entry name" value="tRNA-synt_1e"/>
    <property type="match status" value="1"/>
</dbReference>
<comment type="cofactor">
    <cofactor evidence="1">
        <name>Zn(2+)</name>
        <dbReference type="ChEBI" id="CHEBI:29105"/>
    </cofactor>
</comment>
<keyword evidence="9" id="KW-0175">Coiled coil</keyword>
<comment type="caution">
    <text evidence="12">The sequence shown here is derived from an EMBL/GenBank/DDBJ whole genome shotgun (WGS) entry which is preliminary data.</text>
</comment>
<evidence type="ECO:0000256" key="3">
    <source>
        <dbReference type="ARBA" id="ARBA00014738"/>
    </source>
</evidence>
<reference evidence="13" key="1">
    <citation type="submission" date="2017-09" db="EMBL/GenBank/DDBJ databases">
        <title>Depth-based differentiation of microbial function through sediment-hosted aquifers and enrichment of novel symbionts in the deep terrestrial subsurface.</title>
        <authorList>
            <person name="Probst A.J."/>
            <person name="Ladd B."/>
            <person name="Jarett J.K."/>
            <person name="Geller-Mcgrath D.E."/>
            <person name="Sieber C.M.K."/>
            <person name="Emerson J.B."/>
            <person name="Anantharaman K."/>
            <person name="Thomas B.C."/>
            <person name="Malmstrom R."/>
            <person name="Stieglmeier M."/>
            <person name="Klingl A."/>
            <person name="Woyke T."/>
            <person name="Ryan C.M."/>
            <person name="Banfield J.F."/>
        </authorList>
    </citation>
    <scope>NUCLEOTIDE SEQUENCE [LARGE SCALE GENOMIC DNA]</scope>
</reference>